<evidence type="ECO:0000256" key="2">
    <source>
        <dbReference type="ARBA" id="ARBA00022737"/>
    </source>
</evidence>
<protein>
    <recommendedName>
        <fullName evidence="4">Kelch domain-containing protein 10</fullName>
    </recommendedName>
</protein>
<evidence type="ECO:0000256" key="3">
    <source>
        <dbReference type="ARBA" id="ARBA00038487"/>
    </source>
</evidence>
<reference evidence="5" key="1">
    <citation type="submission" date="2022-01" db="EMBL/GenBank/DDBJ databases">
        <title>Genome Sequence Resource for Two Populations of Ditylenchus destructor, the Migratory Endoparasitic Phytonematode.</title>
        <authorList>
            <person name="Zhang H."/>
            <person name="Lin R."/>
            <person name="Xie B."/>
        </authorList>
    </citation>
    <scope>NUCLEOTIDE SEQUENCE</scope>
    <source>
        <strain evidence="5">BazhouSP</strain>
    </source>
</reference>
<dbReference type="PANTHER" id="PTHR46428">
    <property type="entry name" value="KELCH DOMAIN-CONTAINING PROTEIN 10"/>
    <property type="match status" value="1"/>
</dbReference>
<organism evidence="5 6">
    <name type="scientific">Ditylenchus destructor</name>
    <dbReference type="NCBI Taxonomy" id="166010"/>
    <lineage>
        <taxon>Eukaryota</taxon>
        <taxon>Metazoa</taxon>
        <taxon>Ecdysozoa</taxon>
        <taxon>Nematoda</taxon>
        <taxon>Chromadorea</taxon>
        <taxon>Rhabditida</taxon>
        <taxon>Tylenchina</taxon>
        <taxon>Tylenchomorpha</taxon>
        <taxon>Sphaerularioidea</taxon>
        <taxon>Anguinidae</taxon>
        <taxon>Anguininae</taxon>
        <taxon>Ditylenchus</taxon>
    </lineage>
</organism>
<dbReference type="GO" id="GO:0032874">
    <property type="term" value="P:positive regulation of stress-activated MAPK cascade"/>
    <property type="evidence" value="ECO:0007669"/>
    <property type="project" value="TreeGrafter"/>
</dbReference>
<proteinExistence type="inferred from homology"/>
<evidence type="ECO:0000313" key="6">
    <source>
        <dbReference type="Proteomes" id="UP001201812"/>
    </source>
</evidence>
<dbReference type="AlphaFoldDB" id="A0AAD4NED7"/>
<evidence type="ECO:0000256" key="4">
    <source>
        <dbReference type="ARBA" id="ARBA00041041"/>
    </source>
</evidence>
<dbReference type="SUPFAM" id="SSF117281">
    <property type="entry name" value="Kelch motif"/>
    <property type="match status" value="2"/>
</dbReference>
<dbReference type="EMBL" id="JAKKPZ010000002">
    <property type="protein sequence ID" value="KAI1725832.1"/>
    <property type="molecule type" value="Genomic_DNA"/>
</dbReference>
<keyword evidence="6" id="KW-1185">Reference proteome</keyword>
<dbReference type="Pfam" id="PF24681">
    <property type="entry name" value="Kelch_KLHDC2_KLHL20_DRC7"/>
    <property type="match status" value="1"/>
</dbReference>
<accession>A0AAD4NED7</accession>
<gene>
    <name evidence="5" type="ORF">DdX_02514</name>
</gene>
<name>A0AAD4NED7_9BILA</name>
<dbReference type="Pfam" id="PF01344">
    <property type="entry name" value="Kelch_1"/>
    <property type="match status" value="1"/>
</dbReference>
<dbReference type="PANTHER" id="PTHR46428:SF1">
    <property type="entry name" value="KELCH DOMAIN-CONTAINING PROTEIN 10"/>
    <property type="match status" value="1"/>
</dbReference>
<comment type="caution">
    <text evidence="5">The sequence shown here is derived from an EMBL/GenBank/DDBJ whole genome shotgun (WGS) entry which is preliminary data.</text>
</comment>
<dbReference type="InterPro" id="IPR006652">
    <property type="entry name" value="Kelch_1"/>
</dbReference>
<evidence type="ECO:0000256" key="1">
    <source>
        <dbReference type="ARBA" id="ARBA00022441"/>
    </source>
</evidence>
<dbReference type="InterPro" id="IPR015915">
    <property type="entry name" value="Kelch-typ_b-propeller"/>
</dbReference>
<keyword evidence="2" id="KW-0677">Repeat</keyword>
<sequence>MSQSSGATTTDLYAAGFRSPLISKFNIVRARNSEADPSQFPAPRSGHRMFVTPDYIYLLGGYSSAPETRHKTFTDVWRFNLVNDLWEQCKISKGSIPDTLASFSLIQTDNYNEAYVFGGTGVPFGARASDKLYKINVTNSGDFVLEEEKVVGDEKDKPPRMYGQGMIYRRHLDSDYVTETIYLMGGTTGHEYNMDVWKLECITPRRNLDECDIYHAKEWKSTCLTDGRYRLEAVLHQNLLISFGGGAPDFCADFEQLLCFDVQKEKFVKVPTIPDDVHGFPGARKCHAMIEFGNDVYIIGGCCDLQNSEVNREIYEDVWKIDLNTMQWTKLPARLPSPVYFHSASVTIEGCVHVFGGCTDIASKRRTNQLQAMWLKPPTLLHLSMKTVLNRLSDEEASKEITMRRPMPLIRKVLYSL</sequence>
<dbReference type="Gene3D" id="2.120.10.80">
    <property type="entry name" value="Kelch-type beta propeller"/>
    <property type="match status" value="2"/>
</dbReference>
<keyword evidence="1" id="KW-0880">Kelch repeat</keyword>
<comment type="similarity">
    <text evidence="3">Belongs to the KLHDC10 family.</text>
</comment>
<dbReference type="InterPro" id="IPR052125">
    <property type="entry name" value="KLHDC10"/>
</dbReference>
<dbReference type="Proteomes" id="UP001201812">
    <property type="component" value="Unassembled WGS sequence"/>
</dbReference>
<evidence type="ECO:0000313" key="5">
    <source>
        <dbReference type="EMBL" id="KAI1725832.1"/>
    </source>
</evidence>